<feature type="compositionally biased region" description="Basic and acidic residues" evidence="3">
    <location>
        <begin position="1"/>
        <end position="11"/>
    </location>
</feature>
<dbReference type="OrthoDB" id="6509908at2759"/>
<feature type="transmembrane region" description="Helical" evidence="4">
    <location>
        <begin position="140"/>
        <end position="160"/>
    </location>
</feature>
<feature type="transmembrane region" description="Helical" evidence="4">
    <location>
        <begin position="114"/>
        <end position="134"/>
    </location>
</feature>
<proteinExistence type="inferred from homology"/>
<keyword evidence="4" id="KW-0812">Transmembrane</keyword>
<evidence type="ECO:0000259" key="5">
    <source>
        <dbReference type="PROSITE" id="PS50850"/>
    </source>
</evidence>
<feature type="transmembrane region" description="Helical" evidence="4">
    <location>
        <begin position="203"/>
        <end position="225"/>
    </location>
</feature>
<dbReference type="PANTHER" id="PTHR11360:SF234">
    <property type="entry name" value="MFS-TYPE TRANSPORTER DBAD-RELATED"/>
    <property type="match status" value="1"/>
</dbReference>
<gene>
    <name evidence="6" type="ORF">K470DRAFT_211020</name>
</gene>
<dbReference type="GO" id="GO:0016020">
    <property type="term" value="C:membrane"/>
    <property type="evidence" value="ECO:0007669"/>
    <property type="project" value="UniProtKB-SubCell"/>
</dbReference>
<sequence length="432" mass="46171">MSIIEEDKRSSSEVSLPSRVGRPAEQLSVEPPTPGPPPDGGTVAWLQVASSWCLFFNTWGILNTFGVFQTYYESKKLFHASSSTIAWIGSIQAVMVLFFGAVAGPIYDGGHFRLLLIVGSFLVVFGFMMTSLVHTFWQALLAQGFCIGLGGGALFVPAIAIMPTYFSKKLGLAMGLAASGSSVGGIIYPIMFYKLLPQAGFGWSVRALGFTSLATLMIPLAFMRMRVQPAKARALVDTTAFTDTPYILTVISTLIGFVGLYVGFFYSSFYGQDARLTSDSLAFYLVPILNAGSVFGRTLPSWLSDKIGPLNVMIPGTLMVAVLLFCNIAVHNAGGLVVTVLLFGFFSGVFIALPPIIMVATTADKTKVGSRMGMGFAIFGLGVLIGGPGGGSVLQQSGWRSTWIFGGVFCLASGTLFCIVRFIRNKNLIAKC</sequence>
<protein>
    <submittedName>
        <fullName evidence="6">MFS general substrate transporter</fullName>
    </submittedName>
</protein>
<dbReference type="InterPro" id="IPR020846">
    <property type="entry name" value="MFS_dom"/>
</dbReference>
<keyword evidence="4" id="KW-0472">Membrane</keyword>
<dbReference type="Pfam" id="PF07690">
    <property type="entry name" value="MFS_1"/>
    <property type="match status" value="1"/>
</dbReference>
<feature type="transmembrane region" description="Helical" evidence="4">
    <location>
        <begin position="312"/>
        <end position="330"/>
    </location>
</feature>
<feature type="transmembrane region" description="Helical" evidence="4">
    <location>
        <begin position="372"/>
        <end position="391"/>
    </location>
</feature>
<dbReference type="EMBL" id="MU005961">
    <property type="protein sequence ID" value="KAF2863311.1"/>
    <property type="molecule type" value="Genomic_DNA"/>
</dbReference>
<dbReference type="Proteomes" id="UP000799421">
    <property type="component" value="Unassembled WGS sequence"/>
</dbReference>
<evidence type="ECO:0000256" key="2">
    <source>
        <dbReference type="ARBA" id="ARBA00006727"/>
    </source>
</evidence>
<dbReference type="PROSITE" id="PS50850">
    <property type="entry name" value="MFS"/>
    <property type="match status" value="1"/>
</dbReference>
<feature type="region of interest" description="Disordered" evidence="3">
    <location>
        <begin position="1"/>
        <end position="36"/>
    </location>
</feature>
<dbReference type="SUPFAM" id="SSF103473">
    <property type="entry name" value="MFS general substrate transporter"/>
    <property type="match status" value="1"/>
</dbReference>
<comment type="similarity">
    <text evidence="2">Belongs to the major facilitator superfamily. Monocarboxylate porter (TC 2.A.1.13) family.</text>
</comment>
<feature type="transmembrane region" description="Helical" evidence="4">
    <location>
        <begin position="52"/>
        <end position="72"/>
    </location>
</feature>
<dbReference type="PANTHER" id="PTHR11360">
    <property type="entry name" value="MONOCARBOXYLATE TRANSPORTER"/>
    <property type="match status" value="1"/>
</dbReference>
<organism evidence="6 7">
    <name type="scientific">Piedraia hortae CBS 480.64</name>
    <dbReference type="NCBI Taxonomy" id="1314780"/>
    <lineage>
        <taxon>Eukaryota</taxon>
        <taxon>Fungi</taxon>
        <taxon>Dikarya</taxon>
        <taxon>Ascomycota</taxon>
        <taxon>Pezizomycotina</taxon>
        <taxon>Dothideomycetes</taxon>
        <taxon>Dothideomycetidae</taxon>
        <taxon>Capnodiales</taxon>
        <taxon>Piedraiaceae</taxon>
        <taxon>Piedraia</taxon>
    </lineage>
</organism>
<dbReference type="InterPro" id="IPR011701">
    <property type="entry name" value="MFS"/>
</dbReference>
<evidence type="ECO:0000313" key="7">
    <source>
        <dbReference type="Proteomes" id="UP000799421"/>
    </source>
</evidence>
<evidence type="ECO:0000256" key="1">
    <source>
        <dbReference type="ARBA" id="ARBA00004141"/>
    </source>
</evidence>
<feature type="transmembrane region" description="Helical" evidence="4">
    <location>
        <begin position="336"/>
        <end position="360"/>
    </location>
</feature>
<accession>A0A6A7C718</accession>
<feature type="domain" description="Major facilitator superfamily (MFS) profile" evidence="5">
    <location>
        <begin position="44"/>
        <end position="424"/>
    </location>
</feature>
<dbReference type="AlphaFoldDB" id="A0A6A7C718"/>
<dbReference type="Gene3D" id="1.20.1250.20">
    <property type="entry name" value="MFS general substrate transporter like domains"/>
    <property type="match status" value="2"/>
</dbReference>
<dbReference type="InterPro" id="IPR036259">
    <property type="entry name" value="MFS_trans_sf"/>
</dbReference>
<feature type="transmembrane region" description="Helical" evidence="4">
    <location>
        <begin position="172"/>
        <end position="191"/>
    </location>
</feature>
<feature type="transmembrane region" description="Helical" evidence="4">
    <location>
        <begin position="281"/>
        <end position="300"/>
    </location>
</feature>
<keyword evidence="7" id="KW-1185">Reference proteome</keyword>
<keyword evidence="4" id="KW-1133">Transmembrane helix</keyword>
<feature type="transmembrane region" description="Helical" evidence="4">
    <location>
        <begin position="84"/>
        <end position="107"/>
    </location>
</feature>
<comment type="subcellular location">
    <subcellularLocation>
        <location evidence="1">Membrane</location>
        <topology evidence="1">Multi-pass membrane protein</topology>
    </subcellularLocation>
</comment>
<evidence type="ECO:0000256" key="3">
    <source>
        <dbReference type="SAM" id="MobiDB-lite"/>
    </source>
</evidence>
<dbReference type="GO" id="GO:0022857">
    <property type="term" value="F:transmembrane transporter activity"/>
    <property type="evidence" value="ECO:0007669"/>
    <property type="project" value="InterPro"/>
</dbReference>
<feature type="transmembrane region" description="Helical" evidence="4">
    <location>
        <begin position="246"/>
        <end position="269"/>
    </location>
</feature>
<feature type="transmembrane region" description="Helical" evidence="4">
    <location>
        <begin position="403"/>
        <end position="423"/>
    </location>
</feature>
<evidence type="ECO:0000256" key="4">
    <source>
        <dbReference type="SAM" id="Phobius"/>
    </source>
</evidence>
<evidence type="ECO:0000313" key="6">
    <source>
        <dbReference type="EMBL" id="KAF2863311.1"/>
    </source>
</evidence>
<name>A0A6A7C718_9PEZI</name>
<reference evidence="6" key="1">
    <citation type="journal article" date="2020" name="Stud. Mycol.">
        <title>101 Dothideomycetes genomes: a test case for predicting lifestyles and emergence of pathogens.</title>
        <authorList>
            <person name="Haridas S."/>
            <person name="Albert R."/>
            <person name="Binder M."/>
            <person name="Bloem J."/>
            <person name="Labutti K."/>
            <person name="Salamov A."/>
            <person name="Andreopoulos B."/>
            <person name="Baker S."/>
            <person name="Barry K."/>
            <person name="Bills G."/>
            <person name="Bluhm B."/>
            <person name="Cannon C."/>
            <person name="Castanera R."/>
            <person name="Culley D."/>
            <person name="Daum C."/>
            <person name="Ezra D."/>
            <person name="Gonzalez J."/>
            <person name="Henrissat B."/>
            <person name="Kuo A."/>
            <person name="Liang C."/>
            <person name="Lipzen A."/>
            <person name="Lutzoni F."/>
            <person name="Magnuson J."/>
            <person name="Mondo S."/>
            <person name="Nolan M."/>
            <person name="Ohm R."/>
            <person name="Pangilinan J."/>
            <person name="Park H.-J."/>
            <person name="Ramirez L."/>
            <person name="Alfaro M."/>
            <person name="Sun H."/>
            <person name="Tritt A."/>
            <person name="Yoshinaga Y."/>
            <person name="Zwiers L.-H."/>
            <person name="Turgeon B."/>
            <person name="Goodwin S."/>
            <person name="Spatafora J."/>
            <person name="Crous P."/>
            <person name="Grigoriev I."/>
        </authorList>
    </citation>
    <scope>NUCLEOTIDE SEQUENCE</scope>
    <source>
        <strain evidence="6">CBS 480.64</strain>
    </source>
</reference>
<dbReference type="InterPro" id="IPR050327">
    <property type="entry name" value="Proton-linked_MCT"/>
</dbReference>